<feature type="transmembrane region" description="Helical" evidence="1">
    <location>
        <begin position="51"/>
        <end position="70"/>
    </location>
</feature>
<dbReference type="RefSeq" id="WP_089836681.1">
    <property type="nucleotide sequence ID" value="NZ_FOZL01000001.1"/>
</dbReference>
<dbReference type="STRING" id="474950.SAMN05421771_0715"/>
<dbReference type="OrthoDB" id="122151at2"/>
<evidence type="ECO:0000313" key="3">
    <source>
        <dbReference type="Proteomes" id="UP000199024"/>
    </source>
</evidence>
<reference evidence="2 3" key="1">
    <citation type="submission" date="2016-10" db="EMBL/GenBank/DDBJ databases">
        <authorList>
            <person name="de Groot N.N."/>
        </authorList>
    </citation>
    <scope>NUCLEOTIDE SEQUENCE [LARGE SCALE GENOMIC DNA]</scope>
    <source>
        <strain evidence="2 3">DSM 21001</strain>
    </source>
</reference>
<keyword evidence="3" id="KW-1185">Reference proteome</keyword>
<dbReference type="EMBL" id="FOZL01000001">
    <property type="protein sequence ID" value="SFS02827.1"/>
    <property type="molecule type" value="Genomic_DNA"/>
</dbReference>
<dbReference type="Proteomes" id="UP000199024">
    <property type="component" value="Unassembled WGS sequence"/>
</dbReference>
<organism evidence="2 3">
    <name type="scientific">Granulicella pectinivorans</name>
    <dbReference type="NCBI Taxonomy" id="474950"/>
    <lineage>
        <taxon>Bacteria</taxon>
        <taxon>Pseudomonadati</taxon>
        <taxon>Acidobacteriota</taxon>
        <taxon>Terriglobia</taxon>
        <taxon>Terriglobales</taxon>
        <taxon>Acidobacteriaceae</taxon>
        <taxon>Granulicella</taxon>
    </lineage>
</organism>
<keyword evidence="1" id="KW-0812">Transmembrane</keyword>
<gene>
    <name evidence="2" type="ORF">SAMN05421771_0715</name>
</gene>
<accession>A0A1I6LH66</accession>
<keyword evidence="1" id="KW-1133">Transmembrane helix</keyword>
<sequence length="73" mass="7889">MTEFEGQVLADLSVLKSQMNELIGIGQPGRLHELEQRVSGHERAMQRLKGMAGAFGGLLTAVHGLIAYFGGKH</sequence>
<dbReference type="AlphaFoldDB" id="A0A1I6LH66"/>
<evidence type="ECO:0000313" key="2">
    <source>
        <dbReference type="EMBL" id="SFS02827.1"/>
    </source>
</evidence>
<name>A0A1I6LH66_9BACT</name>
<proteinExistence type="predicted"/>
<keyword evidence="1" id="KW-0472">Membrane</keyword>
<evidence type="ECO:0000256" key="1">
    <source>
        <dbReference type="SAM" id="Phobius"/>
    </source>
</evidence>
<protein>
    <submittedName>
        <fullName evidence="2">Uncharacterized protein</fullName>
    </submittedName>
</protein>